<organism evidence="8 9">
    <name type="scientific">Roseimaritima multifibrata</name>
    <dbReference type="NCBI Taxonomy" id="1930274"/>
    <lineage>
        <taxon>Bacteria</taxon>
        <taxon>Pseudomonadati</taxon>
        <taxon>Planctomycetota</taxon>
        <taxon>Planctomycetia</taxon>
        <taxon>Pirellulales</taxon>
        <taxon>Pirellulaceae</taxon>
        <taxon>Roseimaritima</taxon>
    </lineage>
</organism>
<evidence type="ECO:0000313" key="8">
    <source>
        <dbReference type="EMBL" id="QDS93673.1"/>
    </source>
</evidence>
<gene>
    <name evidence="7 8" type="primary">ribH</name>
    <name evidence="8" type="ORF">FF011L_24460</name>
</gene>
<dbReference type="AlphaFoldDB" id="A0A517MFK9"/>
<dbReference type="UniPathway" id="UPA00275">
    <property type="reaction ID" value="UER00404"/>
</dbReference>
<feature type="binding site" evidence="7">
    <location>
        <begin position="82"/>
        <end position="84"/>
    </location>
    <ligand>
        <name>5-amino-6-(D-ribitylamino)uracil</name>
        <dbReference type="ChEBI" id="CHEBI:15934"/>
    </ligand>
</feature>
<sequence length="157" mass="16571">MSLSICGQNGELPETQIAIVVSRYNESITGKLSVAAEQTLLDAGFTPESITVAHVPGAWELPLITAHFLRQPKFGAVIALGAVIRGETTHDEHINRAVSLALMNLGLETGKPVAFGLLTCNTVEQAIHRSGGNVGNKGVESADAILEVLRLQPKLPA</sequence>
<dbReference type="GO" id="GO:0000906">
    <property type="term" value="F:6,7-dimethyl-8-ribityllumazine synthase activity"/>
    <property type="evidence" value="ECO:0007669"/>
    <property type="project" value="UniProtKB-UniRule"/>
</dbReference>
<evidence type="ECO:0000313" key="9">
    <source>
        <dbReference type="Proteomes" id="UP000320672"/>
    </source>
</evidence>
<dbReference type="GO" id="GO:0005829">
    <property type="term" value="C:cytosol"/>
    <property type="evidence" value="ECO:0007669"/>
    <property type="project" value="TreeGrafter"/>
</dbReference>
<feature type="binding site" evidence="7">
    <location>
        <begin position="87"/>
        <end position="88"/>
    </location>
    <ligand>
        <name>(2S)-2-hydroxy-3-oxobutyl phosphate</name>
        <dbReference type="ChEBI" id="CHEBI:58830"/>
    </ligand>
</feature>
<dbReference type="GO" id="GO:0009231">
    <property type="term" value="P:riboflavin biosynthetic process"/>
    <property type="evidence" value="ECO:0007669"/>
    <property type="project" value="UniProtKB-UniRule"/>
</dbReference>
<feature type="binding site" evidence="7">
    <location>
        <position position="115"/>
    </location>
    <ligand>
        <name>5-amino-6-(D-ribitylamino)uracil</name>
        <dbReference type="ChEBI" id="CHEBI:15934"/>
    </ligand>
</feature>
<dbReference type="NCBIfam" id="TIGR00114">
    <property type="entry name" value="lumazine-synth"/>
    <property type="match status" value="1"/>
</dbReference>
<comment type="function">
    <text evidence="7">Catalyzes the formation of 6,7-dimethyl-8-ribityllumazine by condensation of 5-amino-6-(D-ribitylamino)uracil with 3,4-dihydroxy-2-butanone 4-phosphate. This is the penultimate step in the biosynthesis of riboflavin.</text>
</comment>
<feature type="binding site" evidence="7">
    <location>
        <position position="129"/>
    </location>
    <ligand>
        <name>(2S)-2-hydroxy-3-oxobutyl phosphate</name>
        <dbReference type="ChEBI" id="CHEBI:58830"/>
    </ligand>
</feature>
<dbReference type="PANTHER" id="PTHR21058">
    <property type="entry name" value="6,7-DIMETHYL-8-RIBITYLLUMAZINE SYNTHASE DMRL SYNTHASE LUMAZINE SYNTHASE"/>
    <property type="match status" value="1"/>
</dbReference>
<dbReference type="Proteomes" id="UP000320672">
    <property type="component" value="Chromosome"/>
</dbReference>
<protein>
    <recommendedName>
        <fullName evidence="3 7">6,7-dimethyl-8-ribityllumazine synthase</fullName>
        <shortName evidence="7">DMRL synthase</shortName>
        <shortName evidence="7">LS</shortName>
        <shortName evidence="7">Lumazine synthase</shortName>
        <ecNumber evidence="3 7">2.5.1.78</ecNumber>
    </recommendedName>
</protein>
<reference evidence="8 9" key="1">
    <citation type="submission" date="2019-02" db="EMBL/GenBank/DDBJ databases">
        <title>Deep-cultivation of Planctomycetes and their phenomic and genomic characterization uncovers novel biology.</title>
        <authorList>
            <person name="Wiegand S."/>
            <person name="Jogler M."/>
            <person name="Boedeker C."/>
            <person name="Pinto D."/>
            <person name="Vollmers J."/>
            <person name="Rivas-Marin E."/>
            <person name="Kohn T."/>
            <person name="Peeters S.H."/>
            <person name="Heuer A."/>
            <person name="Rast P."/>
            <person name="Oberbeckmann S."/>
            <person name="Bunk B."/>
            <person name="Jeske O."/>
            <person name="Meyerdierks A."/>
            <person name="Storesund J.E."/>
            <person name="Kallscheuer N."/>
            <person name="Luecker S."/>
            <person name="Lage O.M."/>
            <person name="Pohl T."/>
            <person name="Merkel B.J."/>
            <person name="Hornburger P."/>
            <person name="Mueller R.-W."/>
            <person name="Bruemmer F."/>
            <person name="Labrenz M."/>
            <person name="Spormann A.M."/>
            <person name="Op den Camp H."/>
            <person name="Overmann J."/>
            <person name="Amann R."/>
            <person name="Jetten M.S.M."/>
            <person name="Mascher T."/>
            <person name="Medema M.H."/>
            <person name="Devos D.P."/>
            <person name="Kaster A.-K."/>
            <person name="Ovreas L."/>
            <person name="Rohde M."/>
            <person name="Galperin M.Y."/>
            <person name="Jogler C."/>
        </authorList>
    </citation>
    <scope>NUCLEOTIDE SEQUENCE [LARGE SCALE GENOMIC DNA]</scope>
    <source>
        <strain evidence="8 9">FF011L</strain>
    </source>
</reference>
<dbReference type="Pfam" id="PF00885">
    <property type="entry name" value="DMRL_synthase"/>
    <property type="match status" value="1"/>
</dbReference>
<feature type="binding site" evidence="7">
    <location>
        <position position="24"/>
    </location>
    <ligand>
        <name>5-amino-6-(D-ribitylamino)uracil</name>
        <dbReference type="ChEBI" id="CHEBI:15934"/>
    </ligand>
</feature>
<dbReference type="InterPro" id="IPR002180">
    <property type="entry name" value="LS/RS"/>
</dbReference>
<dbReference type="RefSeq" id="WP_145351791.1">
    <property type="nucleotide sequence ID" value="NZ_CP036262.1"/>
</dbReference>
<dbReference type="OrthoDB" id="9809709at2"/>
<dbReference type="Gene3D" id="3.40.50.960">
    <property type="entry name" value="Lumazine/riboflavin synthase"/>
    <property type="match status" value="1"/>
</dbReference>
<feature type="active site" description="Proton donor" evidence="7">
    <location>
        <position position="90"/>
    </location>
</feature>
<evidence type="ECO:0000256" key="5">
    <source>
        <dbReference type="ARBA" id="ARBA00022679"/>
    </source>
</evidence>
<dbReference type="PANTHER" id="PTHR21058:SF0">
    <property type="entry name" value="6,7-DIMETHYL-8-RIBITYLLUMAZINE SYNTHASE"/>
    <property type="match status" value="1"/>
</dbReference>
<evidence type="ECO:0000256" key="3">
    <source>
        <dbReference type="ARBA" id="ARBA00012664"/>
    </source>
</evidence>
<evidence type="ECO:0000256" key="6">
    <source>
        <dbReference type="ARBA" id="ARBA00048785"/>
    </source>
</evidence>
<proteinExistence type="inferred from homology"/>
<keyword evidence="9" id="KW-1185">Reference proteome</keyword>
<evidence type="ECO:0000256" key="2">
    <source>
        <dbReference type="ARBA" id="ARBA00007424"/>
    </source>
</evidence>
<keyword evidence="5 7" id="KW-0808">Transferase</keyword>
<dbReference type="HAMAP" id="MF_00178">
    <property type="entry name" value="Lumazine_synth"/>
    <property type="match status" value="1"/>
</dbReference>
<name>A0A517MFK9_9BACT</name>
<comment type="pathway">
    <text evidence="1 7">Cofactor biosynthesis; riboflavin biosynthesis; riboflavin from 2-hydroxy-3-oxobutyl phosphate and 5-amino-6-(D-ribitylamino)uracil: step 1/2.</text>
</comment>
<dbReference type="CDD" id="cd09209">
    <property type="entry name" value="Lumazine_synthase-I"/>
    <property type="match status" value="1"/>
</dbReference>
<feature type="binding site" evidence="7">
    <location>
        <begin position="58"/>
        <end position="60"/>
    </location>
    <ligand>
        <name>5-amino-6-(D-ribitylamino)uracil</name>
        <dbReference type="ChEBI" id="CHEBI:15934"/>
    </ligand>
</feature>
<dbReference type="GO" id="GO:0009349">
    <property type="term" value="C:riboflavin synthase complex"/>
    <property type="evidence" value="ECO:0007669"/>
    <property type="project" value="UniProtKB-UniRule"/>
</dbReference>
<dbReference type="KEGG" id="rml:FF011L_24460"/>
<accession>A0A517MFK9</accession>
<keyword evidence="4 7" id="KW-0686">Riboflavin biosynthesis</keyword>
<dbReference type="InterPro" id="IPR036467">
    <property type="entry name" value="LS/RS_sf"/>
</dbReference>
<dbReference type="EMBL" id="CP036262">
    <property type="protein sequence ID" value="QDS93673.1"/>
    <property type="molecule type" value="Genomic_DNA"/>
</dbReference>
<evidence type="ECO:0000256" key="7">
    <source>
        <dbReference type="HAMAP-Rule" id="MF_00178"/>
    </source>
</evidence>
<evidence type="ECO:0000256" key="1">
    <source>
        <dbReference type="ARBA" id="ARBA00004917"/>
    </source>
</evidence>
<dbReference type="EC" id="2.5.1.78" evidence="3 7"/>
<comment type="catalytic activity">
    <reaction evidence="6 7">
        <text>(2S)-2-hydroxy-3-oxobutyl phosphate + 5-amino-6-(D-ribitylamino)uracil = 6,7-dimethyl-8-(1-D-ribityl)lumazine + phosphate + 2 H2O + H(+)</text>
        <dbReference type="Rhea" id="RHEA:26152"/>
        <dbReference type="ChEBI" id="CHEBI:15377"/>
        <dbReference type="ChEBI" id="CHEBI:15378"/>
        <dbReference type="ChEBI" id="CHEBI:15934"/>
        <dbReference type="ChEBI" id="CHEBI:43474"/>
        <dbReference type="ChEBI" id="CHEBI:58201"/>
        <dbReference type="ChEBI" id="CHEBI:58830"/>
        <dbReference type="EC" id="2.5.1.78"/>
    </reaction>
</comment>
<dbReference type="InterPro" id="IPR034964">
    <property type="entry name" value="LS"/>
</dbReference>
<comment type="similarity">
    <text evidence="2 7">Belongs to the DMRL synthase family.</text>
</comment>
<dbReference type="SUPFAM" id="SSF52121">
    <property type="entry name" value="Lumazine synthase"/>
    <property type="match status" value="1"/>
</dbReference>
<evidence type="ECO:0000256" key="4">
    <source>
        <dbReference type="ARBA" id="ARBA00022619"/>
    </source>
</evidence>